<dbReference type="InterPro" id="IPR004134">
    <property type="entry name" value="Peptidase_C1B"/>
</dbReference>
<dbReference type="PANTHER" id="PTHR10363">
    <property type="entry name" value="BLEOMYCIN HYDROLASE"/>
    <property type="match status" value="1"/>
</dbReference>
<dbReference type="OrthoDB" id="2666448at2759"/>
<evidence type="ECO:0000256" key="1">
    <source>
        <dbReference type="ARBA" id="ARBA00022670"/>
    </source>
</evidence>
<dbReference type="GO" id="GO:0043418">
    <property type="term" value="P:homocysteine catabolic process"/>
    <property type="evidence" value="ECO:0007669"/>
    <property type="project" value="TreeGrafter"/>
</dbReference>
<dbReference type="Proteomes" id="UP000774326">
    <property type="component" value="Unassembled WGS sequence"/>
</dbReference>
<dbReference type="GO" id="GO:0006508">
    <property type="term" value="P:proteolysis"/>
    <property type="evidence" value="ECO:0007669"/>
    <property type="project" value="UniProtKB-KW"/>
</dbReference>
<dbReference type="EMBL" id="JAEUBG010004121">
    <property type="protein sequence ID" value="KAH3681970.1"/>
    <property type="molecule type" value="Genomic_DNA"/>
</dbReference>
<dbReference type="GO" id="GO:0009636">
    <property type="term" value="P:response to toxic substance"/>
    <property type="evidence" value="ECO:0007669"/>
    <property type="project" value="TreeGrafter"/>
</dbReference>
<protein>
    <submittedName>
        <fullName evidence="5">Uncharacterized protein</fullName>
    </submittedName>
</protein>
<dbReference type="AlphaFoldDB" id="A0A9P8Q2B3"/>
<feature type="region of interest" description="Disordered" evidence="4">
    <location>
        <begin position="1"/>
        <end position="44"/>
    </location>
</feature>
<keyword evidence="2" id="KW-0378">Hydrolase</keyword>
<keyword evidence="1" id="KW-0645">Protease</keyword>
<feature type="non-terminal residue" evidence="5">
    <location>
        <position position="1"/>
    </location>
</feature>
<reference evidence="5" key="2">
    <citation type="submission" date="2021-01" db="EMBL/GenBank/DDBJ databases">
        <authorList>
            <person name="Schikora-Tamarit M.A."/>
        </authorList>
    </citation>
    <scope>NUCLEOTIDE SEQUENCE</scope>
    <source>
        <strain evidence="5">CBS2887</strain>
    </source>
</reference>
<dbReference type="GO" id="GO:0005737">
    <property type="term" value="C:cytoplasm"/>
    <property type="evidence" value="ECO:0007669"/>
    <property type="project" value="TreeGrafter"/>
</dbReference>
<dbReference type="PANTHER" id="PTHR10363:SF2">
    <property type="entry name" value="BLEOMYCIN HYDROLASE"/>
    <property type="match status" value="1"/>
</dbReference>
<gene>
    <name evidence="5" type="ORF">WICPIJ_007064</name>
</gene>
<name>A0A9P8Q2B3_WICPI</name>
<evidence type="ECO:0000256" key="4">
    <source>
        <dbReference type="SAM" id="MobiDB-lite"/>
    </source>
</evidence>
<keyword evidence="3" id="KW-0788">Thiol protease</keyword>
<dbReference type="PIRSF" id="PIRSF005700">
    <property type="entry name" value="PepC"/>
    <property type="match status" value="1"/>
</dbReference>
<evidence type="ECO:0000313" key="6">
    <source>
        <dbReference type="Proteomes" id="UP000774326"/>
    </source>
</evidence>
<dbReference type="Pfam" id="PF03051">
    <property type="entry name" value="Peptidase_C1_2"/>
    <property type="match status" value="1"/>
</dbReference>
<evidence type="ECO:0000256" key="3">
    <source>
        <dbReference type="ARBA" id="ARBA00022807"/>
    </source>
</evidence>
<proteinExistence type="predicted"/>
<comment type="caution">
    <text evidence="5">The sequence shown here is derived from an EMBL/GenBank/DDBJ whole genome shotgun (WGS) entry which is preliminary data.</text>
</comment>
<evidence type="ECO:0000256" key="2">
    <source>
        <dbReference type="ARBA" id="ARBA00022801"/>
    </source>
</evidence>
<accession>A0A9P8Q2B3</accession>
<reference evidence="5" key="1">
    <citation type="journal article" date="2021" name="Open Biol.">
        <title>Shared evolutionary footprints suggest mitochondrial oxidative damage underlies multiple complex I losses in fungi.</title>
        <authorList>
            <person name="Schikora-Tamarit M.A."/>
            <person name="Marcet-Houben M."/>
            <person name="Nosek J."/>
            <person name="Gabaldon T."/>
        </authorList>
    </citation>
    <scope>NUCLEOTIDE SEQUENCE</scope>
    <source>
        <strain evidence="5">CBS2887</strain>
    </source>
</reference>
<organism evidence="5 6">
    <name type="scientific">Wickerhamomyces pijperi</name>
    <name type="common">Yeast</name>
    <name type="synonym">Pichia pijperi</name>
    <dbReference type="NCBI Taxonomy" id="599730"/>
    <lineage>
        <taxon>Eukaryota</taxon>
        <taxon>Fungi</taxon>
        <taxon>Dikarya</taxon>
        <taxon>Ascomycota</taxon>
        <taxon>Saccharomycotina</taxon>
        <taxon>Saccharomycetes</taxon>
        <taxon>Phaffomycetales</taxon>
        <taxon>Wickerhamomycetaceae</taxon>
        <taxon>Wickerhamomyces</taxon>
    </lineage>
</organism>
<keyword evidence="6" id="KW-1185">Reference proteome</keyword>
<sequence length="529" mass="60682">QYLQDCYDDRQDQLQRLNNNKKHSTPSPPNKGEGEGEEDQPVYTPTSITVENLKQWSDEFNEGEDSVKNRISLQALSQIGCISSMVKKLNNLNDGNLTDDVWTTEVETFKAPSYTATNNRGASWLYTALSLLDHQYVVKFDIKSAGRSSSQLSYKYLLFYDKLERSNHLLSKMIETSDFDLNSRVIQHLLNHNAGHWDMLINLITKYGLAPSTRYPDLSSGVMVEQLDYLLTIKLKEFSLSLRSLVKDEKMSFEKLNQVKDSQLKQIFDILCLVLGGVPPRPRAVESSDEDDKAKKEDDVSFVWQYKDQGNESHRMTLQSPLEFLKLIDYETHATKCITLSNDPRNKYEKLYTIDKWNNMVQGQVEHLQLLNVEIEIIKKVILGNLKEQLPVFATVDNADVRYKTGTATDQSNLVILDDSQTYDHSTVFNVELCLSKEETLRLQAGCGTCSIQKAMIITGVNVNEGIIEKFKLQDLNSGFKYIATEQWVNQHLYQIVSNEKFVPKYLLEIWSKRDFTVLPVYDPMGSWV</sequence>
<evidence type="ECO:0000313" key="5">
    <source>
        <dbReference type="EMBL" id="KAH3681970.1"/>
    </source>
</evidence>
<dbReference type="Gene3D" id="3.90.70.10">
    <property type="entry name" value="Cysteine proteinases"/>
    <property type="match status" value="1"/>
</dbReference>
<dbReference type="SUPFAM" id="SSF54001">
    <property type="entry name" value="Cysteine proteinases"/>
    <property type="match status" value="1"/>
</dbReference>
<dbReference type="InterPro" id="IPR038765">
    <property type="entry name" value="Papain-like_cys_pep_sf"/>
</dbReference>
<dbReference type="GO" id="GO:0070005">
    <property type="term" value="F:cysteine-type aminopeptidase activity"/>
    <property type="evidence" value="ECO:0007669"/>
    <property type="project" value="InterPro"/>
</dbReference>